<dbReference type="InterPro" id="IPR028045">
    <property type="entry name" value="HROB"/>
</dbReference>
<proteinExistence type="predicted"/>
<dbReference type="Proteomes" id="UP000695000">
    <property type="component" value="Unplaced"/>
</dbReference>
<sequence length="463" mass="53399">MFENCDSSLNDLLDVEIRIDRPPKRNKKVSPKLEKRRKFPGPAGFLPENLEDESLLHENSFQEENDEKEEEIEVANQVHFLGNTWKQVSQEFGVFINKFNINYIKTNLLPNDKMPFLAAIVVHRDSFKGKIPIIMLTLKDLTGEVKSLIHHELYEEYVNEFAVGNVVVLRDFSVLNMSYGRSHCITITRNNLLTIYSLKEIYLNQPNEIFTQMPMRCERIDVQHFERSTINNLVNSKIIIEDSSTVDSVGTSMLKKENIFESNQNLDNYDIVHRQFQAKKAKLDEVLPAKVKHKDLNAELDDDLHLFDEFDNEIPEKLSSILKKKPNTKHQATCSADFDDDLNDDPNEITDKLTSILNKKEAVLDGNLDIFDELPNEIPKVVPSIVNEISYTENLPDKENNMLDNNRKADDAHKANLKSKLKSFRFLAKVNTNEPRCVEAPQKSVSQIFEDTTSELDCFFSDF</sequence>
<evidence type="ECO:0000259" key="2">
    <source>
        <dbReference type="Pfam" id="PF15072"/>
    </source>
</evidence>
<name>A0ABM1M7Y9_NICVS</name>
<dbReference type="GeneID" id="108558319"/>
<dbReference type="PANTHER" id="PTHR14523">
    <property type="entry name" value="UNCHARACTERIZED PROTEIN C17ORF53 HOMOLOG"/>
    <property type="match status" value="1"/>
</dbReference>
<feature type="region of interest" description="Disordered" evidence="1">
    <location>
        <begin position="23"/>
        <end position="47"/>
    </location>
</feature>
<reference evidence="4" key="1">
    <citation type="submission" date="2025-08" db="UniProtKB">
        <authorList>
            <consortium name="RefSeq"/>
        </authorList>
    </citation>
    <scope>IDENTIFICATION</scope>
    <source>
        <tissue evidence="4">Whole Larva</tissue>
    </source>
</reference>
<feature type="compositionally biased region" description="Basic residues" evidence="1">
    <location>
        <begin position="24"/>
        <end position="39"/>
    </location>
</feature>
<dbReference type="PANTHER" id="PTHR14523:SF1">
    <property type="entry name" value="HOMOLOGOUS RECOMBINATION OB-FOLD PROTEIN"/>
    <property type="match status" value="1"/>
</dbReference>
<dbReference type="Pfam" id="PF15072">
    <property type="entry name" value="HROB"/>
    <property type="match status" value="1"/>
</dbReference>
<keyword evidence="3" id="KW-1185">Reference proteome</keyword>
<gene>
    <name evidence="4" type="primary">LOC108558319</name>
</gene>
<evidence type="ECO:0000313" key="3">
    <source>
        <dbReference type="Proteomes" id="UP000695000"/>
    </source>
</evidence>
<organism evidence="3 4">
    <name type="scientific">Nicrophorus vespilloides</name>
    <name type="common">Boreal carrion beetle</name>
    <dbReference type="NCBI Taxonomy" id="110193"/>
    <lineage>
        <taxon>Eukaryota</taxon>
        <taxon>Metazoa</taxon>
        <taxon>Ecdysozoa</taxon>
        <taxon>Arthropoda</taxon>
        <taxon>Hexapoda</taxon>
        <taxon>Insecta</taxon>
        <taxon>Pterygota</taxon>
        <taxon>Neoptera</taxon>
        <taxon>Endopterygota</taxon>
        <taxon>Coleoptera</taxon>
        <taxon>Polyphaga</taxon>
        <taxon>Staphyliniformia</taxon>
        <taxon>Silphidae</taxon>
        <taxon>Nicrophorinae</taxon>
        <taxon>Nicrophorus</taxon>
    </lineage>
</organism>
<dbReference type="RefSeq" id="XP_017770689.1">
    <property type="nucleotide sequence ID" value="XM_017915200.1"/>
</dbReference>
<evidence type="ECO:0000256" key="1">
    <source>
        <dbReference type="SAM" id="MobiDB-lite"/>
    </source>
</evidence>
<accession>A0ABM1M7Y9</accession>
<evidence type="ECO:0000313" key="4">
    <source>
        <dbReference type="RefSeq" id="XP_017770689.1"/>
    </source>
</evidence>
<dbReference type="InterPro" id="IPR058570">
    <property type="entry name" value="HROB_OB"/>
</dbReference>
<feature type="domain" description="Homologous recombination OB-fold protein OB-fold" evidence="2">
    <location>
        <begin position="113"/>
        <end position="197"/>
    </location>
</feature>
<protein>
    <submittedName>
        <fullName evidence="4">Uncharacterized protein LOC108558319</fullName>
    </submittedName>
</protein>